<feature type="transmembrane region" description="Helical" evidence="1">
    <location>
        <begin position="88"/>
        <end position="109"/>
    </location>
</feature>
<dbReference type="AlphaFoldDB" id="A0A9I9E8H6"/>
<proteinExistence type="predicted"/>
<reference evidence="2" key="1">
    <citation type="submission" date="2023-03" db="UniProtKB">
        <authorList>
            <consortium name="EnsemblPlants"/>
        </authorList>
    </citation>
    <scope>IDENTIFICATION</scope>
</reference>
<keyword evidence="1" id="KW-1133">Transmembrane helix</keyword>
<name>A0A9I9E8H6_CUCME</name>
<feature type="transmembrane region" description="Helical" evidence="1">
    <location>
        <begin position="132"/>
        <end position="151"/>
    </location>
</feature>
<keyword evidence="1" id="KW-0472">Membrane</keyword>
<evidence type="ECO:0000313" key="2">
    <source>
        <dbReference type="EnsemblPlants" id="MELO3C030272.2.1"/>
    </source>
</evidence>
<dbReference type="Gramene" id="MELO3C030272.2.1">
    <property type="protein sequence ID" value="MELO3C030272.2.1"/>
    <property type="gene ID" value="MELO3C030272.2"/>
</dbReference>
<dbReference type="EnsemblPlants" id="MELO3C030272.2.1">
    <property type="protein sequence ID" value="MELO3C030272.2.1"/>
    <property type="gene ID" value="MELO3C030272.2"/>
</dbReference>
<evidence type="ECO:0000256" key="1">
    <source>
        <dbReference type="SAM" id="Phobius"/>
    </source>
</evidence>
<accession>A0A9I9E8H6</accession>
<organism evidence="2">
    <name type="scientific">Cucumis melo</name>
    <name type="common">Muskmelon</name>
    <dbReference type="NCBI Taxonomy" id="3656"/>
    <lineage>
        <taxon>Eukaryota</taxon>
        <taxon>Viridiplantae</taxon>
        <taxon>Streptophyta</taxon>
        <taxon>Embryophyta</taxon>
        <taxon>Tracheophyta</taxon>
        <taxon>Spermatophyta</taxon>
        <taxon>Magnoliopsida</taxon>
        <taxon>eudicotyledons</taxon>
        <taxon>Gunneridae</taxon>
        <taxon>Pentapetalae</taxon>
        <taxon>rosids</taxon>
        <taxon>fabids</taxon>
        <taxon>Cucurbitales</taxon>
        <taxon>Cucurbitaceae</taxon>
        <taxon>Benincaseae</taxon>
        <taxon>Cucumis</taxon>
    </lineage>
</organism>
<protein>
    <submittedName>
        <fullName evidence="2">Uncharacterized protein</fullName>
    </submittedName>
</protein>
<sequence>MPIQNVVCDGISVLTLFAGSCSSLDCELCRTFDSYILHSRNSANFAEPLAEISILVARFQLVAEDSCCLPLLLVTVQSLFKQVPYRVLVSYASISYFPLVFHLFCKYFIGASFMLRLWMEAFVYRICRTGDFMVQFLFILWSGAIGLRSMIPVSFSQFRYFSCGFYYELPSLRLMVRFSTFVDVRSRTLEKKKKKSLQLINSSVWLWPLERIKFCTISFNFSQKNGSGFKVMAAAKSKLNSTSKYYVCDVA</sequence>
<keyword evidence="1" id="KW-0812">Transmembrane</keyword>